<evidence type="ECO:0000256" key="1">
    <source>
        <dbReference type="ARBA" id="ARBA00004141"/>
    </source>
</evidence>
<dbReference type="EMBL" id="SDOX01000128">
    <property type="protein sequence ID" value="TFJ81332.1"/>
    <property type="molecule type" value="Genomic_DNA"/>
</dbReference>
<reference evidence="11 12" key="1">
    <citation type="submission" date="2019-01" db="EMBL/GenBank/DDBJ databases">
        <title>Nuclear Genome Assembly of the Microalgal Biofuel strain Nannochloropsis salina CCMP1776.</title>
        <authorList>
            <person name="Hovde B."/>
        </authorList>
    </citation>
    <scope>NUCLEOTIDE SEQUENCE [LARGE SCALE GENOMIC DNA]</scope>
    <source>
        <strain evidence="11 12">CCMP1776</strain>
    </source>
</reference>
<comment type="function">
    <text evidence="7">Involved in cellular auxin homeostasis by regulating auxin metabolism. Regulates intracellular auxin accumulation at the endoplasmic reticulum and thus auxin availability for nuclear auxin signaling.</text>
</comment>
<evidence type="ECO:0000256" key="4">
    <source>
        <dbReference type="ARBA" id="ARBA00022692"/>
    </source>
</evidence>
<evidence type="ECO:0000256" key="2">
    <source>
        <dbReference type="ARBA" id="ARBA00004308"/>
    </source>
</evidence>
<gene>
    <name evidence="11" type="ORF">NSK_007293</name>
</gene>
<evidence type="ECO:0000313" key="11">
    <source>
        <dbReference type="EMBL" id="TFJ81332.1"/>
    </source>
</evidence>
<protein>
    <submittedName>
        <fullName evidence="11">Uncharacterized protein</fullName>
    </submittedName>
</protein>
<keyword evidence="12" id="KW-1185">Reference proteome</keyword>
<dbReference type="PANTHER" id="PTHR31651">
    <property type="match status" value="1"/>
</dbReference>
<evidence type="ECO:0000256" key="6">
    <source>
        <dbReference type="ARBA" id="ARBA00023136"/>
    </source>
</evidence>
<evidence type="ECO:0000256" key="9">
    <source>
        <dbReference type="SAM" id="MobiDB-lite"/>
    </source>
</evidence>
<evidence type="ECO:0000256" key="10">
    <source>
        <dbReference type="SAM" id="Phobius"/>
    </source>
</evidence>
<dbReference type="GO" id="GO:0012505">
    <property type="term" value="C:endomembrane system"/>
    <property type="evidence" value="ECO:0007669"/>
    <property type="project" value="UniProtKB-SubCell"/>
</dbReference>
<feature type="transmembrane region" description="Helical" evidence="10">
    <location>
        <begin position="81"/>
        <end position="101"/>
    </location>
</feature>
<feature type="transmembrane region" description="Helical" evidence="10">
    <location>
        <begin position="182"/>
        <end position="205"/>
    </location>
</feature>
<evidence type="ECO:0000256" key="5">
    <source>
        <dbReference type="ARBA" id="ARBA00022989"/>
    </source>
</evidence>
<dbReference type="AlphaFoldDB" id="A0A4D9CQA1"/>
<keyword evidence="5 10" id="KW-1133">Transmembrane helix</keyword>
<proteinExistence type="inferred from homology"/>
<evidence type="ECO:0000256" key="8">
    <source>
        <dbReference type="ARBA" id="ARBA00025752"/>
    </source>
</evidence>
<keyword evidence="4 10" id="KW-0812">Transmembrane</keyword>
<dbReference type="Proteomes" id="UP000355283">
    <property type="component" value="Unassembled WGS sequence"/>
</dbReference>
<evidence type="ECO:0000256" key="7">
    <source>
        <dbReference type="ARBA" id="ARBA00025100"/>
    </source>
</evidence>
<dbReference type="InterPro" id="IPR045033">
    <property type="entry name" value="PILS1/3/4/5/7"/>
</dbReference>
<dbReference type="GO" id="GO:0016020">
    <property type="term" value="C:membrane"/>
    <property type="evidence" value="ECO:0007669"/>
    <property type="project" value="UniProtKB-SubCell"/>
</dbReference>
<evidence type="ECO:0000256" key="3">
    <source>
        <dbReference type="ARBA" id="ARBA00022448"/>
    </source>
</evidence>
<comment type="caution">
    <text evidence="11">The sequence shown here is derived from an EMBL/GenBank/DDBJ whole genome shotgun (WGS) entry which is preliminary data.</text>
</comment>
<dbReference type="InterPro" id="IPR004776">
    <property type="entry name" value="Mem_transp_PIN-like"/>
</dbReference>
<comment type="similarity">
    <text evidence="8">Belongs to the auxin efflux carrier (TC 2.A.69.2) family.</text>
</comment>
<keyword evidence="6 10" id="KW-0472">Membrane</keyword>
<dbReference type="OrthoDB" id="191139at2759"/>
<feature type="transmembrane region" description="Helical" evidence="10">
    <location>
        <begin position="121"/>
        <end position="139"/>
    </location>
</feature>
<feature type="transmembrane region" description="Helical" evidence="10">
    <location>
        <begin position="151"/>
        <end position="170"/>
    </location>
</feature>
<accession>A0A4D9CQA1</accession>
<organism evidence="11 12">
    <name type="scientific">Nannochloropsis salina CCMP1776</name>
    <dbReference type="NCBI Taxonomy" id="1027361"/>
    <lineage>
        <taxon>Eukaryota</taxon>
        <taxon>Sar</taxon>
        <taxon>Stramenopiles</taxon>
        <taxon>Ochrophyta</taxon>
        <taxon>Eustigmatophyceae</taxon>
        <taxon>Eustigmatales</taxon>
        <taxon>Monodopsidaceae</taxon>
        <taxon>Microchloropsis</taxon>
        <taxon>Microchloropsis salina</taxon>
    </lineage>
</organism>
<name>A0A4D9CQA1_9STRA</name>
<dbReference type="PANTHER" id="PTHR31651:SF36">
    <property type="entry name" value="AUXIN EFFLUX CARRIER FAMILY PROTEIN"/>
    <property type="match status" value="1"/>
</dbReference>
<sequence>MPFAKFAAQRIIDVHARTHLKSGITHAEQSSALLSVRGGSVANLDPVVVKASLTAVGELLVACGIGAWFTRRGILGREAIANLSSIVYHILLPSLLVVNVAKTVYTTPLRTLLPLPLFGTMQILLCSCIAWVVTFLMGADVNSAKGRQLRVLQTFGNGGVAPILFATVLLRNHPDPSVLPLAISYISFYLLGWTPIFWTYGYSLLVPAEAPTAQSIAEKESVVTLADRIKYFIRHPPATIKRILSPPIVGSLGGLCVGVSPLAKLFLGPRAPLGVLTNAVQTIGSAYTSMGLLVLAGSLALPLPTPSPLEEVSGAESKSIHPYLQIASVCLVRFCLCPAICLSIILRAMSTGVRASRGAFVKQGLWGMPHSSHTGSRTPHKKGIEKLRFSVFHGINYRRDSFPWSSRSGVLASSRASPRLVARAPAMASPSDEHAEEGKRRGMLTVQDFAAQLEPFGVTGVGFGEDGEEDELAVCCPESRRLMDCTVDMYATVNSTNYCVALPIFSPVALCYHKGARLIPVENECELMDRLYDFLAPTLEQEDLFLIRSPVCLTLDGDLGDLGEEGEFSEEELAGWEEFESEDDPWQDGDEEQEEEEEDSMAGTFDDEVEKMTNPKYWDDEQASDVREAYGEDWEKIAAFTYDGVDYTMVKILEPVLVLAKEDPDFKGITKWVLPSEDEAEEIAPIMEGIIKIKLGIDDQDAEDEMRGVDDEEDRI</sequence>
<evidence type="ECO:0000313" key="12">
    <source>
        <dbReference type="Proteomes" id="UP000355283"/>
    </source>
</evidence>
<dbReference type="Pfam" id="PF03547">
    <property type="entry name" value="Mem_trans"/>
    <property type="match status" value="1"/>
</dbReference>
<feature type="region of interest" description="Disordered" evidence="9">
    <location>
        <begin position="572"/>
        <end position="609"/>
    </location>
</feature>
<dbReference type="GO" id="GO:0055085">
    <property type="term" value="P:transmembrane transport"/>
    <property type="evidence" value="ECO:0007669"/>
    <property type="project" value="InterPro"/>
</dbReference>
<feature type="transmembrane region" description="Helical" evidence="10">
    <location>
        <begin position="47"/>
        <end position="69"/>
    </location>
</feature>
<comment type="subcellular location">
    <subcellularLocation>
        <location evidence="2">Endomembrane system</location>
    </subcellularLocation>
    <subcellularLocation>
        <location evidence="1">Membrane</location>
        <topology evidence="1">Multi-pass membrane protein</topology>
    </subcellularLocation>
</comment>
<keyword evidence="3" id="KW-0813">Transport</keyword>